<dbReference type="GeneID" id="66104466"/>
<proteinExistence type="predicted"/>
<reference evidence="1" key="1">
    <citation type="submission" date="2020-11" db="EMBL/GenBank/DDBJ databases">
        <title>Adaptations for nitrogen fixation in a non-lichenized fungal sporocarp promotes dispersal by wood-feeding termites.</title>
        <authorList>
            <consortium name="DOE Joint Genome Institute"/>
            <person name="Koch R.A."/>
            <person name="Yoon G."/>
            <person name="Arayal U."/>
            <person name="Lail K."/>
            <person name="Amirebrahimi M."/>
            <person name="Labutti K."/>
            <person name="Lipzen A."/>
            <person name="Riley R."/>
            <person name="Barry K."/>
            <person name="Henrissat B."/>
            <person name="Grigoriev I.V."/>
            <person name="Herr J.R."/>
            <person name="Aime M.C."/>
        </authorList>
    </citation>
    <scope>NUCLEOTIDE SEQUENCE</scope>
    <source>
        <strain evidence="1">MCA 3950</strain>
    </source>
</reference>
<organism evidence="1 2">
    <name type="scientific">Guyanagaster necrorhizus</name>
    <dbReference type="NCBI Taxonomy" id="856835"/>
    <lineage>
        <taxon>Eukaryota</taxon>
        <taxon>Fungi</taxon>
        <taxon>Dikarya</taxon>
        <taxon>Basidiomycota</taxon>
        <taxon>Agaricomycotina</taxon>
        <taxon>Agaricomycetes</taxon>
        <taxon>Agaricomycetidae</taxon>
        <taxon>Agaricales</taxon>
        <taxon>Marasmiineae</taxon>
        <taxon>Physalacriaceae</taxon>
        <taxon>Guyanagaster</taxon>
    </lineage>
</organism>
<dbReference type="AlphaFoldDB" id="A0A9P7VWI3"/>
<keyword evidence="2" id="KW-1185">Reference proteome</keyword>
<dbReference type="RefSeq" id="XP_043041702.1">
    <property type="nucleotide sequence ID" value="XM_043182170.1"/>
</dbReference>
<name>A0A9P7VWI3_9AGAR</name>
<dbReference type="PROSITE" id="PS51257">
    <property type="entry name" value="PROKAR_LIPOPROTEIN"/>
    <property type="match status" value="1"/>
</dbReference>
<protein>
    <submittedName>
        <fullName evidence="1">Uncharacterized protein</fullName>
    </submittedName>
</protein>
<accession>A0A9P7VWI3</accession>
<sequence>MKLGERILGLICEVVTIASSTQSCNLLSGRSHCRGKGGNIGVRLRPNSKISGPITAAALQGGYIKTARRIRRQRGPLPSLHQPKFALTPYLLSNSTANRPNARAGSILSPWYHAPWWRQ</sequence>
<evidence type="ECO:0000313" key="2">
    <source>
        <dbReference type="Proteomes" id="UP000812287"/>
    </source>
</evidence>
<gene>
    <name evidence="1" type="ORF">BT62DRAFT_758549</name>
</gene>
<evidence type="ECO:0000313" key="1">
    <source>
        <dbReference type="EMBL" id="KAG7448202.1"/>
    </source>
</evidence>
<comment type="caution">
    <text evidence="1">The sequence shown here is derived from an EMBL/GenBank/DDBJ whole genome shotgun (WGS) entry which is preliminary data.</text>
</comment>
<dbReference type="Proteomes" id="UP000812287">
    <property type="component" value="Unassembled WGS sequence"/>
</dbReference>
<dbReference type="EMBL" id="MU250530">
    <property type="protein sequence ID" value="KAG7448202.1"/>
    <property type="molecule type" value="Genomic_DNA"/>
</dbReference>